<dbReference type="GO" id="GO:0008270">
    <property type="term" value="F:zinc ion binding"/>
    <property type="evidence" value="ECO:0007669"/>
    <property type="project" value="InterPro"/>
</dbReference>
<feature type="domain" description="Zn(2)-C6 fungal-type" evidence="7">
    <location>
        <begin position="63"/>
        <end position="93"/>
    </location>
</feature>
<dbReference type="OrthoDB" id="4685598at2759"/>
<dbReference type="Gene3D" id="4.10.240.10">
    <property type="entry name" value="Zn(2)-C6 fungal-type DNA-binding domain"/>
    <property type="match status" value="1"/>
</dbReference>
<dbReference type="SUPFAM" id="SSF57701">
    <property type="entry name" value="Zn2/Cys6 DNA-binding domain"/>
    <property type="match status" value="1"/>
</dbReference>
<dbReference type="PROSITE" id="PS50048">
    <property type="entry name" value="ZN2_CY6_FUNGAL_2"/>
    <property type="match status" value="1"/>
</dbReference>
<protein>
    <recommendedName>
        <fullName evidence="7">Zn(2)-C6 fungal-type domain-containing protein</fullName>
    </recommendedName>
</protein>
<proteinExistence type="predicted"/>
<dbReference type="PANTHER" id="PTHR47338">
    <property type="entry name" value="ZN(II)2CYS6 TRANSCRIPTION FACTOR (EUROFUNG)-RELATED"/>
    <property type="match status" value="1"/>
</dbReference>
<dbReference type="PROSITE" id="PS00463">
    <property type="entry name" value="ZN2_CY6_FUNGAL_1"/>
    <property type="match status" value="1"/>
</dbReference>
<dbReference type="GO" id="GO:0006351">
    <property type="term" value="P:DNA-templated transcription"/>
    <property type="evidence" value="ECO:0007669"/>
    <property type="project" value="InterPro"/>
</dbReference>
<reference evidence="8" key="1">
    <citation type="submission" date="2021-10" db="EMBL/GenBank/DDBJ databases">
        <authorList>
            <person name="Piombo E."/>
        </authorList>
    </citation>
    <scope>NUCLEOTIDE SEQUENCE</scope>
</reference>
<keyword evidence="3" id="KW-0805">Transcription regulation</keyword>
<keyword evidence="2" id="KW-0479">Metal-binding</keyword>
<feature type="region of interest" description="Disordered" evidence="6">
    <location>
        <begin position="102"/>
        <end position="146"/>
    </location>
</feature>
<evidence type="ECO:0000313" key="8">
    <source>
        <dbReference type="EMBL" id="CAH0016505.1"/>
    </source>
</evidence>
<evidence type="ECO:0000256" key="5">
    <source>
        <dbReference type="ARBA" id="ARBA00023242"/>
    </source>
</evidence>
<accession>A0A9N9YAW4</accession>
<evidence type="ECO:0000256" key="3">
    <source>
        <dbReference type="ARBA" id="ARBA00023015"/>
    </source>
</evidence>
<keyword evidence="9" id="KW-1185">Reference proteome</keyword>
<feature type="compositionally biased region" description="Basic and acidic residues" evidence="6">
    <location>
        <begin position="131"/>
        <end position="146"/>
    </location>
</feature>
<organism evidence="8 9">
    <name type="scientific">Clonostachys rhizophaga</name>
    <dbReference type="NCBI Taxonomy" id="160324"/>
    <lineage>
        <taxon>Eukaryota</taxon>
        <taxon>Fungi</taxon>
        <taxon>Dikarya</taxon>
        <taxon>Ascomycota</taxon>
        <taxon>Pezizomycotina</taxon>
        <taxon>Sordariomycetes</taxon>
        <taxon>Hypocreomycetidae</taxon>
        <taxon>Hypocreales</taxon>
        <taxon>Bionectriaceae</taxon>
        <taxon>Clonostachys</taxon>
    </lineage>
</organism>
<dbReference type="PANTHER" id="PTHR47338:SF7">
    <property type="entry name" value="ZN(II)2CYS6 TRANSCRIPTION FACTOR (EUROFUNG)"/>
    <property type="match status" value="1"/>
</dbReference>
<dbReference type="CDD" id="cd00067">
    <property type="entry name" value="GAL4"/>
    <property type="match status" value="1"/>
</dbReference>
<dbReference type="InterPro" id="IPR007219">
    <property type="entry name" value="XnlR_reg_dom"/>
</dbReference>
<dbReference type="Proteomes" id="UP000696573">
    <property type="component" value="Unassembled WGS sequence"/>
</dbReference>
<dbReference type="Pfam" id="PF04082">
    <property type="entry name" value="Fungal_trans"/>
    <property type="match status" value="1"/>
</dbReference>
<dbReference type="Pfam" id="PF00172">
    <property type="entry name" value="Zn_clus"/>
    <property type="match status" value="1"/>
</dbReference>
<evidence type="ECO:0000313" key="9">
    <source>
        <dbReference type="Proteomes" id="UP000696573"/>
    </source>
</evidence>
<evidence type="ECO:0000256" key="2">
    <source>
        <dbReference type="ARBA" id="ARBA00022723"/>
    </source>
</evidence>
<evidence type="ECO:0000259" key="7">
    <source>
        <dbReference type="PROSITE" id="PS50048"/>
    </source>
</evidence>
<dbReference type="GO" id="GO:0000981">
    <property type="term" value="F:DNA-binding transcription factor activity, RNA polymerase II-specific"/>
    <property type="evidence" value="ECO:0007669"/>
    <property type="project" value="InterPro"/>
</dbReference>
<name>A0A9N9YAW4_9HYPO</name>
<dbReference type="EMBL" id="CABFNQ020000467">
    <property type="protein sequence ID" value="CAH0016505.1"/>
    <property type="molecule type" value="Genomic_DNA"/>
</dbReference>
<evidence type="ECO:0000256" key="1">
    <source>
        <dbReference type="ARBA" id="ARBA00004123"/>
    </source>
</evidence>
<dbReference type="CDD" id="cd12148">
    <property type="entry name" value="fungal_TF_MHR"/>
    <property type="match status" value="1"/>
</dbReference>
<dbReference type="GO" id="GO:0005634">
    <property type="term" value="C:nucleus"/>
    <property type="evidence" value="ECO:0007669"/>
    <property type="project" value="UniProtKB-SubCell"/>
</dbReference>
<dbReference type="InterPro" id="IPR001138">
    <property type="entry name" value="Zn2Cys6_DnaBD"/>
</dbReference>
<dbReference type="InterPro" id="IPR050815">
    <property type="entry name" value="TF_fung"/>
</dbReference>
<dbReference type="GO" id="GO:0003677">
    <property type="term" value="F:DNA binding"/>
    <property type="evidence" value="ECO:0007669"/>
    <property type="project" value="InterPro"/>
</dbReference>
<dbReference type="SMART" id="SM00066">
    <property type="entry name" value="GAL4"/>
    <property type="match status" value="1"/>
</dbReference>
<comment type="caution">
    <text evidence="8">The sequence shown here is derived from an EMBL/GenBank/DDBJ whole genome shotgun (WGS) entry which is preliminary data.</text>
</comment>
<feature type="region of interest" description="Disordered" evidence="6">
    <location>
        <begin position="34"/>
        <end position="55"/>
    </location>
</feature>
<dbReference type="InterPro" id="IPR036864">
    <property type="entry name" value="Zn2-C6_fun-type_DNA-bd_sf"/>
</dbReference>
<sequence length="836" mass="94119">VKCTGNPGTGEPCSNCGRLELACPFAEKQQETVQAPAEDKISRIKPSHSHTEAGTLRKRAQRACNQCHSQKTKCSGDLPRCKRCEAGDLKCEYTPAKRRFANVRLQSESKSEEPPTPTTVAASPPSPSLAPKKERSPFLSPRGKDGKPSEYFPLMIDTSNLSSQYDCSFALLPTVFSTNGSLRELLTRKHIILRHLDAYFEHIYWLPCMGYFHPETARRQVHEGTFDAPTAAAVCAIASFFVNPGDGAKEFSLKCLDEVEFFFFRNIHKFSEAVLIPYSLIISFNFLNGSFAKVWQTLGIAIRLVTGMQLNWDYVMQHRSFQDQERLRRVAWQFFVLDRMLAGGYEEYISCRADIMKIRLPCQEEAFWENKPITAERLHEKPASCKGIGLHGLNVRLADINHRIQSWSKRLTQRVSLEPSKVMEDINNFQNELTWFHASIPNDIRLSDQSLSKFMASSERVGYVYFHTHLSVGHIDLYRFALPGILDSTKNDILRRLPPDFVQRARKQVVAHALCTGRFCVAIQDEMDRLAKSGITGFAGDATIAHMATQSLRVFLVAIQHEIYDDLTEGTTAPLWRFQQPDEAYIRSLIINGLFRVSEPWCPVLVACQQSHASNKAMFEEFEKTKRFTDAKDAYRNKLKATDSSARLPGPHYILENANHGVAEQDQRARASEAAVAKRWFNEPKQQAEPMAYPPADLDFDMEYGPPGIPMMLAVARNPDTGRSDNNVNFLYDGDREATALLQDKVWLNGGIIAPDSGQMAYVATHAGVPFMQIGSTDPNMMFPPPQPPPPPPSTLPHSTTAPFVPSQAGIYMDTWAAPPYENLHSAPYMRQPNFN</sequence>
<evidence type="ECO:0000256" key="4">
    <source>
        <dbReference type="ARBA" id="ARBA00023163"/>
    </source>
</evidence>
<dbReference type="AlphaFoldDB" id="A0A9N9YAW4"/>
<keyword evidence="4" id="KW-0804">Transcription</keyword>
<keyword evidence="5" id="KW-0539">Nucleus</keyword>
<gene>
    <name evidence="8" type="ORF">CRHIZ90672A_00017385</name>
</gene>
<evidence type="ECO:0000256" key="6">
    <source>
        <dbReference type="SAM" id="MobiDB-lite"/>
    </source>
</evidence>
<feature type="non-terminal residue" evidence="8">
    <location>
        <position position="836"/>
    </location>
</feature>
<comment type="subcellular location">
    <subcellularLocation>
        <location evidence="1">Nucleus</location>
    </subcellularLocation>
</comment>